<keyword evidence="3" id="KW-1185">Reference proteome</keyword>
<proteinExistence type="predicted"/>
<dbReference type="Proteomes" id="UP000566819">
    <property type="component" value="Unassembled WGS sequence"/>
</dbReference>
<comment type="caution">
    <text evidence="2">The sequence shown here is derived from an EMBL/GenBank/DDBJ whole genome shotgun (WGS) entry which is preliminary data.</text>
</comment>
<dbReference type="AlphaFoldDB" id="A0A8H4RJI8"/>
<feature type="signal peptide" evidence="1">
    <location>
        <begin position="1"/>
        <end position="19"/>
    </location>
</feature>
<reference evidence="2 3" key="1">
    <citation type="submission" date="2020-03" db="EMBL/GenBank/DDBJ databases">
        <title>Draft Genome Sequence of Cudoniella acicularis.</title>
        <authorList>
            <person name="Buettner E."/>
            <person name="Kellner H."/>
        </authorList>
    </citation>
    <scope>NUCLEOTIDE SEQUENCE [LARGE SCALE GENOMIC DNA]</scope>
    <source>
        <strain evidence="2 3">DSM 108380</strain>
    </source>
</reference>
<protein>
    <submittedName>
        <fullName evidence="2">Uncharacterized protein</fullName>
    </submittedName>
</protein>
<accession>A0A8H4RJI8</accession>
<evidence type="ECO:0000313" key="2">
    <source>
        <dbReference type="EMBL" id="KAF4631190.1"/>
    </source>
</evidence>
<gene>
    <name evidence="2" type="ORF">G7Y89_g6946</name>
</gene>
<evidence type="ECO:0000313" key="3">
    <source>
        <dbReference type="Proteomes" id="UP000566819"/>
    </source>
</evidence>
<sequence>MRFNIFVSAFLASAALVAAIPTASNIEDSSLEKRGCPHGWQICGVCDGTKCKIAGSFLESCGVGSCTRQAGAGDGSICGHKIGGQYYCPGNGGLTGLPPK</sequence>
<organism evidence="2 3">
    <name type="scientific">Cudoniella acicularis</name>
    <dbReference type="NCBI Taxonomy" id="354080"/>
    <lineage>
        <taxon>Eukaryota</taxon>
        <taxon>Fungi</taxon>
        <taxon>Dikarya</taxon>
        <taxon>Ascomycota</taxon>
        <taxon>Pezizomycotina</taxon>
        <taxon>Leotiomycetes</taxon>
        <taxon>Helotiales</taxon>
        <taxon>Tricladiaceae</taxon>
        <taxon>Cudoniella</taxon>
    </lineage>
</organism>
<dbReference type="OrthoDB" id="4983586at2759"/>
<name>A0A8H4RJI8_9HELO</name>
<feature type="chain" id="PRO_5034569955" evidence="1">
    <location>
        <begin position="20"/>
        <end position="100"/>
    </location>
</feature>
<dbReference type="EMBL" id="JAAMPI010000468">
    <property type="protein sequence ID" value="KAF4631190.1"/>
    <property type="molecule type" value="Genomic_DNA"/>
</dbReference>
<keyword evidence="1" id="KW-0732">Signal</keyword>
<evidence type="ECO:0000256" key="1">
    <source>
        <dbReference type="SAM" id="SignalP"/>
    </source>
</evidence>